<evidence type="ECO:0000313" key="3">
    <source>
        <dbReference type="EMBL" id="KAG2494171.1"/>
    </source>
</evidence>
<evidence type="ECO:0000256" key="1">
    <source>
        <dbReference type="SAM" id="MobiDB-lite"/>
    </source>
</evidence>
<comment type="caution">
    <text evidence="3">The sequence shown here is derived from an EMBL/GenBank/DDBJ whole genome shotgun (WGS) entry which is preliminary data.</text>
</comment>
<dbReference type="GO" id="GO:0005576">
    <property type="term" value="C:extracellular region"/>
    <property type="evidence" value="ECO:0007669"/>
    <property type="project" value="InterPro"/>
</dbReference>
<dbReference type="Pfam" id="PF00188">
    <property type="entry name" value="CAP"/>
    <property type="match status" value="1"/>
</dbReference>
<dbReference type="Proteomes" id="UP000612055">
    <property type="component" value="Unassembled WGS sequence"/>
</dbReference>
<evidence type="ECO:0000313" key="4">
    <source>
        <dbReference type="Proteomes" id="UP000612055"/>
    </source>
</evidence>
<dbReference type="EMBL" id="JAEHOE010000033">
    <property type="protein sequence ID" value="KAG2494171.1"/>
    <property type="molecule type" value="Genomic_DNA"/>
</dbReference>
<dbReference type="OrthoDB" id="337038at2759"/>
<feature type="compositionally biased region" description="Low complexity" evidence="1">
    <location>
        <begin position="42"/>
        <end position="62"/>
    </location>
</feature>
<dbReference type="PROSITE" id="PS01009">
    <property type="entry name" value="CRISP_1"/>
    <property type="match status" value="1"/>
</dbReference>
<dbReference type="InterPro" id="IPR001283">
    <property type="entry name" value="CRISP-related"/>
</dbReference>
<accession>A0A836BYT4</accession>
<dbReference type="InterPro" id="IPR014044">
    <property type="entry name" value="CAP_dom"/>
</dbReference>
<proteinExistence type="predicted"/>
<feature type="compositionally biased region" description="Pro residues" evidence="1">
    <location>
        <begin position="22"/>
        <end position="41"/>
    </location>
</feature>
<dbReference type="Gene3D" id="3.40.33.10">
    <property type="entry name" value="CAP"/>
    <property type="match status" value="1"/>
</dbReference>
<keyword evidence="4" id="KW-1185">Reference proteome</keyword>
<reference evidence="3" key="1">
    <citation type="journal article" date="2020" name="bioRxiv">
        <title>Comparative genomics of Chlamydomonas.</title>
        <authorList>
            <person name="Craig R.J."/>
            <person name="Hasan A.R."/>
            <person name="Ness R.W."/>
            <person name="Keightley P.D."/>
        </authorList>
    </citation>
    <scope>NUCLEOTIDE SEQUENCE</scope>
    <source>
        <strain evidence="3">CCAP 11/70</strain>
    </source>
</reference>
<dbReference type="PRINTS" id="PR00837">
    <property type="entry name" value="V5TPXLIKE"/>
</dbReference>
<dbReference type="SMART" id="SM00198">
    <property type="entry name" value="SCP"/>
    <property type="match status" value="1"/>
</dbReference>
<organism evidence="3 4">
    <name type="scientific">Edaphochlamys debaryana</name>
    <dbReference type="NCBI Taxonomy" id="47281"/>
    <lineage>
        <taxon>Eukaryota</taxon>
        <taxon>Viridiplantae</taxon>
        <taxon>Chlorophyta</taxon>
        <taxon>core chlorophytes</taxon>
        <taxon>Chlorophyceae</taxon>
        <taxon>CS clade</taxon>
        <taxon>Chlamydomonadales</taxon>
        <taxon>Chlamydomonadales incertae sedis</taxon>
        <taxon>Edaphochlamys</taxon>
    </lineage>
</organism>
<dbReference type="InterPro" id="IPR034113">
    <property type="entry name" value="SCP_GAPR1-like"/>
</dbReference>
<feature type="domain" description="SCP" evidence="2">
    <location>
        <begin position="75"/>
        <end position="224"/>
    </location>
</feature>
<dbReference type="CDD" id="cd05382">
    <property type="entry name" value="CAP_GAPR1-like"/>
    <property type="match status" value="1"/>
</dbReference>
<dbReference type="InterPro" id="IPR035940">
    <property type="entry name" value="CAP_sf"/>
</dbReference>
<dbReference type="InterPro" id="IPR018244">
    <property type="entry name" value="Allrgn_V5/Tpx1_CS"/>
</dbReference>
<dbReference type="PANTHER" id="PTHR10334">
    <property type="entry name" value="CYSTEINE-RICH SECRETORY PROTEIN-RELATED"/>
    <property type="match status" value="1"/>
</dbReference>
<evidence type="ECO:0000259" key="2">
    <source>
        <dbReference type="SMART" id="SM00198"/>
    </source>
</evidence>
<name>A0A836BYT4_9CHLO</name>
<gene>
    <name evidence="3" type="ORF">HYH03_007805</name>
</gene>
<protein>
    <recommendedName>
        <fullName evidence="2">SCP domain-containing protein</fullName>
    </recommendedName>
</protein>
<feature type="region of interest" description="Disordered" evidence="1">
    <location>
        <begin position="1"/>
        <end position="76"/>
    </location>
</feature>
<dbReference type="SUPFAM" id="SSF55797">
    <property type="entry name" value="PR-1-like"/>
    <property type="match status" value="1"/>
</dbReference>
<dbReference type="AlphaFoldDB" id="A0A836BYT4"/>
<sequence length="238" mass="25296">MPPPAEEAEPPRPQRAKSPSKPRSPPRPPSTQRKSPPPSPPAIRRTTPAARGSSGSGTPSAGGSNGPLLGGTDCPDAQKLLDAANRFRATHSAPPLEWSTRLASDSQAYAEELAKKSCKLEHDSYGENLMRVSSVPAPDKSCAGAINAWYGEVNWYDFTTPNAFRENWSNNVGHFTQLVWKGSSQIGCGVATAEERTVFPSGKVFMGGCKVIVCRFNPYGNVASDAAFRANVLPATSG</sequence>